<dbReference type="RefSeq" id="WP_290264360.1">
    <property type="nucleotide sequence ID" value="NZ_JAUFQG010000006.1"/>
</dbReference>
<evidence type="ECO:0000313" key="3">
    <source>
        <dbReference type="Proteomes" id="UP001595840"/>
    </source>
</evidence>
<dbReference type="Proteomes" id="UP001595840">
    <property type="component" value="Unassembled WGS sequence"/>
</dbReference>
<keyword evidence="3" id="KW-1185">Reference proteome</keyword>
<accession>A0ABV8V0J2</accession>
<proteinExistence type="predicted"/>
<comment type="caution">
    <text evidence="2">The sequence shown here is derived from an EMBL/GenBank/DDBJ whole genome shotgun (WGS) entry which is preliminary data.</text>
</comment>
<feature type="transmembrane region" description="Helical" evidence="1">
    <location>
        <begin position="53"/>
        <end position="76"/>
    </location>
</feature>
<reference evidence="3" key="1">
    <citation type="journal article" date="2019" name="Int. J. Syst. Evol. Microbiol.">
        <title>The Global Catalogue of Microorganisms (GCM) 10K type strain sequencing project: providing services to taxonomists for standard genome sequencing and annotation.</title>
        <authorList>
            <consortium name="The Broad Institute Genomics Platform"/>
            <consortium name="The Broad Institute Genome Sequencing Center for Infectious Disease"/>
            <person name="Wu L."/>
            <person name="Ma J."/>
        </authorList>
    </citation>
    <scope>NUCLEOTIDE SEQUENCE [LARGE SCALE GENOMIC DNA]</scope>
    <source>
        <strain evidence="3">CECT 8570</strain>
    </source>
</reference>
<evidence type="ECO:0000256" key="1">
    <source>
        <dbReference type="SAM" id="Phobius"/>
    </source>
</evidence>
<evidence type="ECO:0000313" key="2">
    <source>
        <dbReference type="EMBL" id="MFC4360662.1"/>
    </source>
</evidence>
<dbReference type="EMBL" id="JBHSCX010000001">
    <property type="protein sequence ID" value="MFC4360662.1"/>
    <property type="molecule type" value="Genomic_DNA"/>
</dbReference>
<protein>
    <recommendedName>
        <fullName evidence="4">DUF983 domain-containing protein</fullName>
    </recommendedName>
</protein>
<keyword evidence="1" id="KW-0812">Transmembrane</keyword>
<keyword evidence="1" id="KW-0472">Membrane</keyword>
<sequence length="109" mass="12287">MFSKVCPWCEAKITLHQLGQRPAKPLPRWYQFSRNVKVCPYCAGAVKLGGRGVWFAVLIAPLFVAILLELTFGIILPDVFYAHEILYSLCLLGFLGVYFAFVFEKVDGV</sequence>
<organism evidence="2 3">
    <name type="scientific">Simiduia curdlanivorans</name>
    <dbReference type="NCBI Taxonomy" id="1492769"/>
    <lineage>
        <taxon>Bacteria</taxon>
        <taxon>Pseudomonadati</taxon>
        <taxon>Pseudomonadota</taxon>
        <taxon>Gammaproteobacteria</taxon>
        <taxon>Cellvibrionales</taxon>
        <taxon>Cellvibrionaceae</taxon>
        <taxon>Simiduia</taxon>
    </lineage>
</organism>
<feature type="transmembrane region" description="Helical" evidence="1">
    <location>
        <begin position="85"/>
        <end position="103"/>
    </location>
</feature>
<gene>
    <name evidence="2" type="ORF">ACFOX3_00025</name>
</gene>
<keyword evidence="1" id="KW-1133">Transmembrane helix</keyword>
<name>A0ABV8V0J2_9GAMM</name>
<evidence type="ECO:0008006" key="4">
    <source>
        <dbReference type="Google" id="ProtNLM"/>
    </source>
</evidence>